<keyword evidence="1" id="KW-0732">Signal</keyword>
<evidence type="ECO:0008006" key="4">
    <source>
        <dbReference type="Google" id="ProtNLM"/>
    </source>
</evidence>
<evidence type="ECO:0000313" key="3">
    <source>
        <dbReference type="Proteomes" id="UP000291084"/>
    </source>
</evidence>
<feature type="signal peptide" evidence="1">
    <location>
        <begin position="1"/>
        <end position="20"/>
    </location>
</feature>
<evidence type="ECO:0000256" key="1">
    <source>
        <dbReference type="SAM" id="SignalP"/>
    </source>
</evidence>
<accession>A0A0S3RY77</accession>
<name>A0A0S3RY77_PHAAN</name>
<dbReference type="Proteomes" id="UP000291084">
    <property type="component" value="Chromosome 4"/>
</dbReference>
<dbReference type="EMBL" id="AP015037">
    <property type="protein sequence ID" value="BAT85489.1"/>
    <property type="molecule type" value="Genomic_DNA"/>
</dbReference>
<sequence>MTLMNLSLCRILFLPQWCHFHQTSFMTVVCRARELTRRSCDFRPFSLFDFSFPRDGFFQACHRVFTCQPCPPTIVGVAIWKSVKQSHQSPFLIGLTTKLQSTITTMEYESCFGLVVRIEREKKERLKFIGFL</sequence>
<protein>
    <recommendedName>
        <fullName evidence="4">Secreted protein</fullName>
    </recommendedName>
</protein>
<reference evidence="2 3" key="1">
    <citation type="journal article" date="2015" name="Sci. Rep.">
        <title>The power of single molecule real-time sequencing technology in the de novo assembly of a eukaryotic genome.</title>
        <authorList>
            <person name="Sakai H."/>
            <person name="Naito K."/>
            <person name="Ogiso-Tanaka E."/>
            <person name="Takahashi Y."/>
            <person name="Iseki K."/>
            <person name="Muto C."/>
            <person name="Satou K."/>
            <person name="Teruya K."/>
            <person name="Shiroma A."/>
            <person name="Shimoji M."/>
            <person name="Hirano T."/>
            <person name="Itoh T."/>
            <person name="Kaga A."/>
            <person name="Tomooka N."/>
        </authorList>
    </citation>
    <scope>NUCLEOTIDE SEQUENCE [LARGE SCALE GENOMIC DNA]</scope>
    <source>
        <strain evidence="3">cv. Shumari</strain>
    </source>
</reference>
<dbReference type="AlphaFoldDB" id="A0A0S3RY77"/>
<feature type="chain" id="PRO_5006617544" description="Secreted protein" evidence="1">
    <location>
        <begin position="21"/>
        <end position="132"/>
    </location>
</feature>
<gene>
    <name evidence="2" type="primary">Vigan.04G304500</name>
    <name evidence="2" type="ORF">VIGAN_04304500</name>
</gene>
<proteinExistence type="predicted"/>
<keyword evidence="3" id="KW-1185">Reference proteome</keyword>
<evidence type="ECO:0000313" key="2">
    <source>
        <dbReference type="EMBL" id="BAT85489.1"/>
    </source>
</evidence>
<organism evidence="2 3">
    <name type="scientific">Vigna angularis var. angularis</name>
    <dbReference type="NCBI Taxonomy" id="157739"/>
    <lineage>
        <taxon>Eukaryota</taxon>
        <taxon>Viridiplantae</taxon>
        <taxon>Streptophyta</taxon>
        <taxon>Embryophyta</taxon>
        <taxon>Tracheophyta</taxon>
        <taxon>Spermatophyta</taxon>
        <taxon>Magnoliopsida</taxon>
        <taxon>eudicotyledons</taxon>
        <taxon>Gunneridae</taxon>
        <taxon>Pentapetalae</taxon>
        <taxon>rosids</taxon>
        <taxon>fabids</taxon>
        <taxon>Fabales</taxon>
        <taxon>Fabaceae</taxon>
        <taxon>Papilionoideae</taxon>
        <taxon>50 kb inversion clade</taxon>
        <taxon>NPAAA clade</taxon>
        <taxon>indigoferoid/millettioid clade</taxon>
        <taxon>Phaseoleae</taxon>
        <taxon>Vigna</taxon>
    </lineage>
</organism>